<evidence type="ECO:0000256" key="13">
    <source>
        <dbReference type="ARBA" id="ARBA00056389"/>
    </source>
</evidence>
<dbReference type="CDD" id="cd11304">
    <property type="entry name" value="Cadherin_repeat"/>
    <property type="match status" value="1"/>
</dbReference>
<evidence type="ECO:0000313" key="24">
    <source>
        <dbReference type="Proteomes" id="UP000694385"/>
    </source>
</evidence>
<feature type="compositionally biased region" description="Low complexity" evidence="19">
    <location>
        <begin position="567"/>
        <end position="589"/>
    </location>
</feature>
<dbReference type="InterPro" id="IPR039808">
    <property type="entry name" value="Cadherin"/>
</dbReference>
<keyword evidence="10 20" id="KW-0472">Membrane</keyword>
<dbReference type="Proteomes" id="UP000694385">
    <property type="component" value="Unassembled WGS sequence"/>
</dbReference>
<evidence type="ECO:0000256" key="11">
    <source>
        <dbReference type="ARBA" id="ARBA00023180"/>
    </source>
</evidence>
<keyword evidence="12" id="KW-0966">Cell projection</keyword>
<accession>A0A8C5K4H5</accession>
<comment type="subcellular location">
    <subcellularLocation>
        <location evidence="1">Apical cell membrane</location>
        <topology evidence="1">Single-pass type I membrane protein</topology>
    </subcellularLocation>
    <subcellularLocation>
        <location evidence="14">Cell projection</location>
        <location evidence="14">Microvillus membrane</location>
        <topology evidence="14">Single-pass type I membrane protein</topology>
    </subcellularLocation>
</comment>
<name>A0A8C5K4H5_JACJA</name>
<dbReference type="PANTHER" id="PTHR24027:SF423">
    <property type="entry name" value="PROTOCADHERIN-16"/>
    <property type="match status" value="1"/>
</dbReference>
<feature type="chain" id="PRO_5034531265" description="Cadherin-related family member 5" evidence="21">
    <location>
        <begin position="27"/>
        <end position="809"/>
    </location>
</feature>
<dbReference type="GO" id="GO:0032532">
    <property type="term" value="P:regulation of microvillus length"/>
    <property type="evidence" value="ECO:0007669"/>
    <property type="project" value="Ensembl"/>
</dbReference>
<organism evidence="23 24">
    <name type="scientific">Jaculus jaculus</name>
    <name type="common">Lesser Egyptian jerboa</name>
    <dbReference type="NCBI Taxonomy" id="51337"/>
    <lineage>
        <taxon>Eukaryota</taxon>
        <taxon>Metazoa</taxon>
        <taxon>Chordata</taxon>
        <taxon>Craniata</taxon>
        <taxon>Vertebrata</taxon>
        <taxon>Euteleostomi</taxon>
        <taxon>Mammalia</taxon>
        <taxon>Eutheria</taxon>
        <taxon>Euarchontoglires</taxon>
        <taxon>Glires</taxon>
        <taxon>Rodentia</taxon>
        <taxon>Myomorpha</taxon>
        <taxon>Dipodoidea</taxon>
        <taxon>Dipodidae</taxon>
        <taxon>Dipodinae</taxon>
        <taxon>Jaculus</taxon>
    </lineage>
</organism>
<dbReference type="GeneTree" id="ENSGT00940000162463"/>
<keyword evidence="24" id="KW-1185">Reference proteome</keyword>
<dbReference type="InterPro" id="IPR015919">
    <property type="entry name" value="Cadherin-like_sf"/>
</dbReference>
<protein>
    <recommendedName>
        <fullName evidence="16">Cadherin-related family member 5</fullName>
    </recommendedName>
    <alternativeName>
        <fullName evidence="17">Mu-protocadherin</fullName>
    </alternativeName>
</protein>
<evidence type="ECO:0000256" key="10">
    <source>
        <dbReference type="ARBA" id="ARBA00023136"/>
    </source>
</evidence>
<evidence type="ECO:0000313" key="23">
    <source>
        <dbReference type="Ensembl" id="ENSJJAP00000005186.1"/>
    </source>
</evidence>
<keyword evidence="6" id="KW-0677">Repeat</keyword>
<evidence type="ECO:0000256" key="7">
    <source>
        <dbReference type="ARBA" id="ARBA00022782"/>
    </source>
</evidence>
<feature type="domain" description="Cadherin" evidence="22">
    <location>
        <begin position="275"/>
        <end position="356"/>
    </location>
</feature>
<evidence type="ECO:0000256" key="14">
    <source>
        <dbReference type="ARBA" id="ARBA00060382"/>
    </source>
</evidence>
<evidence type="ECO:0000256" key="19">
    <source>
        <dbReference type="SAM" id="MobiDB-lite"/>
    </source>
</evidence>
<keyword evidence="8 18" id="KW-0106">Calcium</keyword>
<dbReference type="GO" id="GO:0008013">
    <property type="term" value="F:beta-catenin binding"/>
    <property type="evidence" value="ECO:0007669"/>
    <property type="project" value="Ensembl"/>
</dbReference>
<dbReference type="GO" id="GO:0031528">
    <property type="term" value="C:microvillus membrane"/>
    <property type="evidence" value="ECO:0007669"/>
    <property type="project" value="UniProtKB-SubCell"/>
</dbReference>
<dbReference type="PROSITE" id="PS00232">
    <property type="entry name" value="CADHERIN_1"/>
    <property type="match status" value="1"/>
</dbReference>
<feature type="compositionally biased region" description="Polar residues" evidence="19">
    <location>
        <begin position="540"/>
        <end position="550"/>
    </location>
</feature>
<evidence type="ECO:0000256" key="21">
    <source>
        <dbReference type="SAM" id="SignalP"/>
    </source>
</evidence>
<feature type="compositionally biased region" description="Polar residues" evidence="19">
    <location>
        <begin position="592"/>
        <end position="609"/>
    </location>
</feature>
<dbReference type="GO" id="GO:0016342">
    <property type="term" value="C:catenin complex"/>
    <property type="evidence" value="ECO:0007669"/>
    <property type="project" value="TreeGrafter"/>
</dbReference>
<evidence type="ECO:0000256" key="2">
    <source>
        <dbReference type="ARBA" id="ARBA00022475"/>
    </source>
</evidence>
<feature type="region of interest" description="Disordered" evidence="19">
    <location>
        <begin position="775"/>
        <end position="809"/>
    </location>
</feature>
<dbReference type="GO" id="GO:0031526">
    <property type="term" value="C:brush border membrane"/>
    <property type="evidence" value="ECO:0007669"/>
    <property type="project" value="Ensembl"/>
</dbReference>
<dbReference type="PROSITE" id="PS50268">
    <property type="entry name" value="CADHERIN_2"/>
    <property type="match status" value="2"/>
</dbReference>
<dbReference type="PANTHER" id="PTHR24027">
    <property type="entry name" value="CADHERIN-23"/>
    <property type="match status" value="1"/>
</dbReference>
<evidence type="ECO:0000256" key="4">
    <source>
        <dbReference type="ARBA" id="ARBA00022692"/>
    </source>
</evidence>
<dbReference type="Gene3D" id="2.60.40.60">
    <property type="entry name" value="Cadherins"/>
    <property type="match status" value="3"/>
</dbReference>
<feature type="compositionally biased region" description="Low complexity" evidence="19">
    <location>
        <begin position="495"/>
        <end position="539"/>
    </location>
</feature>
<feature type="transmembrane region" description="Helical" evidence="20">
    <location>
        <begin position="625"/>
        <end position="647"/>
    </location>
</feature>
<keyword evidence="9 20" id="KW-1133">Transmembrane helix</keyword>
<evidence type="ECO:0000256" key="15">
    <source>
        <dbReference type="ARBA" id="ARBA00063725"/>
    </source>
</evidence>
<dbReference type="SMART" id="SM00112">
    <property type="entry name" value="CA"/>
    <property type="match status" value="3"/>
</dbReference>
<comment type="subunit">
    <text evidence="15">Part of the IMAC/intermicrovillar adhesion complex/intermicrovillar tip-link complex composed of ANKS4B, MYO7B, USH1C, CDHR2 and CDHR5. Interacts (via cytoplasmic domain) with USH1C and MYO7B; required for proper localization of CDHR5 to microvilli tips and its function in brush border differentiation.</text>
</comment>
<evidence type="ECO:0000256" key="20">
    <source>
        <dbReference type="SAM" id="Phobius"/>
    </source>
</evidence>
<reference evidence="23" key="2">
    <citation type="submission" date="2025-09" db="UniProtKB">
        <authorList>
            <consortium name="Ensembl"/>
        </authorList>
    </citation>
    <scope>IDENTIFICATION</scope>
</reference>
<feature type="domain" description="Cadherin" evidence="22">
    <location>
        <begin position="126"/>
        <end position="238"/>
    </location>
</feature>
<evidence type="ECO:0000256" key="12">
    <source>
        <dbReference type="ARBA" id="ARBA00023273"/>
    </source>
</evidence>
<dbReference type="GO" id="GO:0005509">
    <property type="term" value="F:calcium ion binding"/>
    <property type="evidence" value="ECO:0007669"/>
    <property type="project" value="UniProtKB-UniRule"/>
</dbReference>
<evidence type="ECO:0000256" key="9">
    <source>
        <dbReference type="ARBA" id="ARBA00022989"/>
    </source>
</evidence>
<keyword evidence="11" id="KW-0325">Glycoprotein</keyword>
<dbReference type="GO" id="GO:0030154">
    <property type="term" value="P:cell differentiation"/>
    <property type="evidence" value="ECO:0007669"/>
    <property type="project" value="UniProtKB-KW"/>
</dbReference>
<dbReference type="GO" id="GO:0090675">
    <property type="term" value="P:intermicrovillar adhesion"/>
    <property type="evidence" value="ECO:0007669"/>
    <property type="project" value="Ensembl"/>
</dbReference>
<keyword evidence="7" id="KW-0221">Differentiation</keyword>
<dbReference type="FunFam" id="2.60.40.60:FF:000261">
    <property type="entry name" value="Cadherin-related family member 5"/>
    <property type="match status" value="1"/>
</dbReference>
<evidence type="ECO:0000256" key="1">
    <source>
        <dbReference type="ARBA" id="ARBA00004247"/>
    </source>
</evidence>
<sequence>MGAPALLWPPLLLVLMLFGQLPVTLAQSEVCYVNETIFQVEENKNVTEPLVDIYVPKDQEVVLGPLSTPFAFRILGNQLFLNVTPDYEETPLLEAQLECRKGNTVVTQLRVFVAVLDVNDNAPEFSFTTKEQDVAEDTKVNTVVIPEADLQATDRDKDDILYYTLLEVTPGASSFFSLMGVNRPALKLDRSLDFLKMRNMTFQLLVRDTWEDKVEPSHTASATLVLNVVPADLRPPWFLPCSFSDGYICIDAQYRGVVPTGHRLPFPLILQPGPIYAVDGDQGINIDIIYSIIGGNTNDTFTINADSGNLTMAKSVSSPMTFILLVKAEQADLARYSVTQATVEARAVNGNHTLQFTQRLYRGMVELGSGAYTAVKDAASPFKLLRIQAVDPDFPDLNSAITHRITNCSEFTMDGDIVLTTVALEQARVFYAEVQAWWGRGMQAQVREGQDPFPTQVEPGGTTGPSSSTASEVPGTSQRPTSTSSAGGTGPLPPSGTTLRPPASVLPTSVSSPTAGSSPSPQPATPSEGSSESPKPEISQPTIPTVGTGPSPQPATPGEGSAQTSKPGTSQPTTPTAGTSTSPHPATPGEGSAQTPKPGTSQPTATVSNGIGGDSDGQHFSTVDMAVLGGVLGALLLLALICLGILIHKHYGHRFHCCSGKAADGKMSSFDNQAFLSDPKPSWDPTPDPEPESDLAPAEPPPAPPSPVPTVPAPPSPQTLSRSHAPESPTAAGAGDSPSAVRSILTKERRPESGYKAVWFGEDIGAEADVVVLNAPTAEADGAGDGGEGSDDEDDTDPNVGPQQDYTYI</sequence>
<evidence type="ECO:0000256" key="6">
    <source>
        <dbReference type="ARBA" id="ARBA00022737"/>
    </source>
</evidence>
<evidence type="ECO:0000256" key="17">
    <source>
        <dbReference type="ARBA" id="ARBA00081919"/>
    </source>
</evidence>
<dbReference type="GO" id="GO:0016477">
    <property type="term" value="P:cell migration"/>
    <property type="evidence" value="ECO:0007669"/>
    <property type="project" value="TreeGrafter"/>
</dbReference>
<evidence type="ECO:0000256" key="8">
    <source>
        <dbReference type="ARBA" id="ARBA00022837"/>
    </source>
</evidence>
<dbReference type="SUPFAM" id="SSF49313">
    <property type="entry name" value="Cadherin-like"/>
    <property type="match status" value="2"/>
</dbReference>
<dbReference type="InterPro" id="IPR002126">
    <property type="entry name" value="Cadherin-like_dom"/>
</dbReference>
<evidence type="ECO:0000256" key="18">
    <source>
        <dbReference type="PROSITE-ProRule" id="PRU00043"/>
    </source>
</evidence>
<feature type="region of interest" description="Disordered" evidence="19">
    <location>
        <begin position="671"/>
        <end position="755"/>
    </location>
</feature>
<feature type="region of interest" description="Disordered" evidence="19">
    <location>
        <begin position="450"/>
        <end position="613"/>
    </location>
</feature>
<feature type="signal peptide" evidence="21">
    <location>
        <begin position="1"/>
        <end position="26"/>
    </location>
</feature>
<keyword evidence="5 21" id="KW-0732">Signal</keyword>
<feature type="compositionally biased region" description="Acidic residues" evidence="19">
    <location>
        <begin position="788"/>
        <end position="797"/>
    </location>
</feature>
<evidence type="ECO:0000256" key="5">
    <source>
        <dbReference type="ARBA" id="ARBA00022729"/>
    </source>
</evidence>
<reference evidence="23" key="1">
    <citation type="submission" date="2025-08" db="UniProtKB">
        <authorList>
            <consortium name="Ensembl"/>
        </authorList>
    </citation>
    <scope>IDENTIFICATION</scope>
</reference>
<dbReference type="InterPro" id="IPR020894">
    <property type="entry name" value="Cadherin_CS"/>
</dbReference>
<dbReference type="GO" id="GO:0007156">
    <property type="term" value="P:homophilic cell adhesion via plasma membrane adhesion molecules"/>
    <property type="evidence" value="ECO:0007669"/>
    <property type="project" value="InterPro"/>
</dbReference>
<evidence type="ECO:0000259" key="22">
    <source>
        <dbReference type="PROSITE" id="PS50268"/>
    </source>
</evidence>
<gene>
    <name evidence="23" type="primary">Cdhr5</name>
</gene>
<keyword evidence="4 20" id="KW-0812">Transmembrane</keyword>
<feature type="compositionally biased region" description="Pro residues" evidence="19">
    <location>
        <begin position="698"/>
        <end position="717"/>
    </location>
</feature>
<dbReference type="AlphaFoldDB" id="A0A8C5K4H5"/>
<proteinExistence type="predicted"/>
<dbReference type="Ensembl" id="ENSJJAT00000011505.1">
    <property type="protein sequence ID" value="ENSJJAP00000005186.1"/>
    <property type="gene ID" value="ENSJJAG00000010114.1"/>
</dbReference>
<keyword evidence="3" id="KW-0597">Phosphoprotein</keyword>
<evidence type="ECO:0000256" key="3">
    <source>
        <dbReference type="ARBA" id="ARBA00022553"/>
    </source>
</evidence>
<dbReference type="GO" id="GO:0045296">
    <property type="term" value="F:cadherin binding"/>
    <property type="evidence" value="ECO:0007669"/>
    <property type="project" value="TreeGrafter"/>
</dbReference>
<keyword evidence="2" id="KW-1003">Cell membrane</keyword>
<evidence type="ECO:0000256" key="16">
    <source>
        <dbReference type="ARBA" id="ARBA00067494"/>
    </source>
</evidence>
<comment type="function">
    <text evidence="13">Intermicrovillar adhesion molecule that forms, via its extracellular domain, calcium-dependent heterophilic complexes with CDHR2 on adjacent microvilli. Thereby, controls the packing of microvilli at the apical membrane of epithelial cells. Through its cytoplasmic domain, interacts with microvillus cytoplasmic proteins to form the intermicrovillar adhesion complex/IMAC. This complex plays a central role in microvilli and epithelial brush border differentiation.</text>
</comment>